<comment type="similarity">
    <text evidence="2 9">Belongs to the peptidase M14 family.</text>
</comment>
<organism evidence="12 13">
    <name type="scientific">Zophobas morio</name>
    <dbReference type="NCBI Taxonomy" id="2755281"/>
    <lineage>
        <taxon>Eukaryota</taxon>
        <taxon>Metazoa</taxon>
        <taxon>Ecdysozoa</taxon>
        <taxon>Arthropoda</taxon>
        <taxon>Hexapoda</taxon>
        <taxon>Insecta</taxon>
        <taxon>Pterygota</taxon>
        <taxon>Neoptera</taxon>
        <taxon>Endopterygota</taxon>
        <taxon>Coleoptera</taxon>
        <taxon>Polyphaga</taxon>
        <taxon>Cucujiformia</taxon>
        <taxon>Tenebrionidae</taxon>
        <taxon>Zophobas</taxon>
    </lineage>
</organism>
<accession>A0AA38IRP1</accession>
<dbReference type="InterPro" id="IPR000834">
    <property type="entry name" value="Peptidase_M14"/>
</dbReference>
<feature type="region of interest" description="Disordered" evidence="10">
    <location>
        <begin position="807"/>
        <end position="841"/>
    </location>
</feature>
<evidence type="ECO:0000256" key="3">
    <source>
        <dbReference type="ARBA" id="ARBA00022645"/>
    </source>
</evidence>
<evidence type="ECO:0000256" key="5">
    <source>
        <dbReference type="ARBA" id="ARBA00022723"/>
    </source>
</evidence>
<evidence type="ECO:0000256" key="9">
    <source>
        <dbReference type="PROSITE-ProRule" id="PRU01379"/>
    </source>
</evidence>
<dbReference type="PROSITE" id="PS52035">
    <property type="entry name" value="PEPTIDASE_M14"/>
    <property type="match status" value="1"/>
</dbReference>
<feature type="compositionally biased region" description="Basic and acidic residues" evidence="10">
    <location>
        <begin position="824"/>
        <end position="841"/>
    </location>
</feature>
<feature type="compositionally biased region" description="Basic residues" evidence="10">
    <location>
        <begin position="693"/>
        <end position="711"/>
    </location>
</feature>
<evidence type="ECO:0000259" key="11">
    <source>
        <dbReference type="PROSITE" id="PS52035"/>
    </source>
</evidence>
<reference evidence="12" key="1">
    <citation type="journal article" date="2023" name="G3 (Bethesda)">
        <title>Whole genome assemblies of Zophobas morio and Tenebrio molitor.</title>
        <authorList>
            <person name="Kaur S."/>
            <person name="Stinson S.A."/>
            <person name="diCenzo G.C."/>
        </authorList>
    </citation>
    <scope>NUCLEOTIDE SEQUENCE</scope>
    <source>
        <strain evidence="12">QUZm001</strain>
    </source>
</reference>
<dbReference type="FunFam" id="3.40.630.10:FF:000011">
    <property type="entry name" value="cytosolic carboxypeptidase 2 isoform X1"/>
    <property type="match status" value="1"/>
</dbReference>
<feature type="region of interest" description="Disordered" evidence="10">
    <location>
        <begin position="670"/>
        <end position="711"/>
    </location>
</feature>
<feature type="active site" description="Proton donor/acceptor" evidence="9">
    <location>
        <position position="523"/>
    </location>
</feature>
<dbReference type="GO" id="GO:0008270">
    <property type="term" value="F:zinc ion binding"/>
    <property type="evidence" value="ECO:0007669"/>
    <property type="project" value="InterPro"/>
</dbReference>
<dbReference type="InterPro" id="IPR050821">
    <property type="entry name" value="Cytosolic_carboxypeptidase"/>
</dbReference>
<dbReference type="Pfam" id="PF18027">
    <property type="entry name" value="Pepdidase_M14_N"/>
    <property type="match status" value="1"/>
</dbReference>
<keyword evidence="3" id="KW-0121">Carboxypeptidase</keyword>
<gene>
    <name evidence="12" type="ORF">Zmor_010010</name>
</gene>
<keyword evidence="6" id="KW-0378">Hydrolase</keyword>
<dbReference type="InterPro" id="IPR040626">
    <property type="entry name" value="Pepdidase_M14_N"/>
</dbReference>
<keyword evidence="7" id="KW-0862">Zinc</keyword>
<dbReference type="Pfam" id="PF00246">
    <property type="entry name" value="Peptidase_M14"/>
    <property type="match status" value="1"/>
</dbReference>
<dbReference type="Proteomes" id="UP001168821">
    <property type="component" value="Unassembled WGS sequence"/>
</dbReference>
<dbReference type="CDD" id="cd06907">
    <property type="entry name" value="M14_AGBL2-3_like"/>
    <property type="match status" value="1"/>
</dbReference>
<dbReference type="PANTHER" id="PTHR12756:SF45">
    <property type="entry name" value="CYTOSOLIC CARBOXYPEPTIDASE NNA1"/>
    <property type="match status" value="1"/>
</dbReference>
<evidence type="ECO:0000313" key="13">
    <source>
        <dbReference type="Proteomes" id="UP001168821"/>
    </source>
</evidence>
<dbReference type="SUPFAM" id="SSF53187">
    <property type="entry name" value="Zn-dependent exopeptidases"/>
    <property type="match status" value="1"/>
</dbReference>
<keyword evidence="13" id="KW-1185">Reference proteome</keyword>
<evidence type="ECO:0000256" key="7">
    <source>
        <dbReference type="ARBA" id="ARBA00022833"/>
    </source>
</evidence>
<comment type="cofactor">
    <cofactor evidence="1">
        <name>Zn(2+)</name>
        <dbReference type="ChEBI" id="CHEBI:29105"/>
    </cofactor>
</comment>
<evidence type="ECO:0000256" key="4">
    <source>
        <dbReference type="ARBA" id="ARBA00022670"/>
    </source>
</evidence>
<feature type="region of interest" description="Disordered" evidence="10">
    <location>
        <begin position="579"/>
        <end position="618"/>
    </location>
</feature>
<protein>
    <recommendedName>
        <fullName evidence="11">Peptidase M14 domain-containing protein</fullName>
    </recommendedName>
</protein>
<evidence type="ECO:0000256" key="6">
    <source>
        <dbReference type="ARBA" id="ARBA00022801"/>
    </source>
</evidence>
<dbReference type="Gene3D" id="3.40.630.10">
    <property type="entry name" value="Zn peptidases"/>
    <property type="match status" value="1"/>
</dbReference>
<dbReference type="EMBL" id="JALNTZ010000003">
    <property type="protein sequence ID" value="KAJ3658259.1"/>
    <property type="molecule type" value="Genomic_DNA"/>
</dbReference>
<evidence type="ECO:0000256" key="8">
    <source>
        <dbReference type="ARBA" id="ARBA00023049"/>
    </source>
</evidence>
<keyword evidence="4" id="KW-0645">Protease</keyword>
<comment type="caution">
    <text evidence="12">The sequence shown here is derived from an EMBL/GenBank/DDBJ whole genome shotgun (WGS) entry which is preliminary data.</text>
</comment>
<evidence type="ECO:0000256" key="2">
    <source>
        <dbReference type="ARBA" id="ARBA00005988"/>
    </source>
</evidence>
<dbReference type="PANTHER" id="PTHR12756">
    <property type="entry name" value="CYTOSOLIC CARBOXYPEPTIDASE"/>
    <property type="match status" value="1"/>
</dbReference>
<feature type="compositionally biased region" description="Basic residues" evidence="10">
    <location>
        <begin position="813"/>
        <end position="823"/>
    </location>
</feature>
<sequence length="926" mass="106380">MESENESSKDVTVRDLQASLFPPTPKTATSFFSNFYLKTNFDDDLTDDGIKKEAPQRELFSLSRESNFVPQPPRWPTECQVLEDKITHISYLPPTPEPYYVPTGKEPQPKPTGDECGIIVYQYTPISAVNYFSRSSVGGSRYLLPACLCPEEDSLRFESRFESGNLARAIRITPNFYELYLRADMYTNRHMQWFYFRITNMRKNFLYRFSIVNFSKEDSLYNEGMRPLMYSTKDSQLHSIGWRRCGDNVTYYSNDNVTPEEPESQMTYTLSFTMEFPHEDDIVYLAHCYPYTYSDLEDYLTELSNHPIKSSYTTIRLLCKSLAGNNVHYITITSPPIPNESRNKRSVVLTARVHPGETPSSWMMKGFLDYLTSDCAVAKELRDKFIFKIVPMLNPDGVIVGNNRCSLSAKDLNRQYRTVMRDAYPSIWYTKLMVRRLLEECGVAMYCDLHAHSRKHNIFIYGCENRRGAERKLQEQVFPLMLHKNTADKFSFESCKFRIQKAKEGTGRVVMWMMGIANSYTMESSFAGSTLGTRAESHFTTQDYEQMAKSFCQTLLDFYDDDPRKEKLRTKIINRLMKEGSNADEPTNIQLSDYSSDEGDTSSSSSNEVGRTDDELFVPAVPPPSPIIYKKFKPKVHRAKMKILNTSPNAARKPLPICKTTLGLYLSKKEAKYSSDSSTSDDEEHFKIEKTKSKPVRRKPKKKKGTVKKKPPCALSDCEIQYKTNTVRSSISVFDLVPSEKIRSQNATKRSKTPQPRVEKKNTITQQLSEVQAKLISLKNKLWYGLGGGENEPLSWGRSQFNFPGTSPPPVKVCHKKHRKKTGCKPDKQPDRKKDTSKPKVELKKTANGLRRQTAVEWGRCCEQIQKSKSFPDNALSRIVDIKTKLSLYSCDEEDKTEVKKKKKKKTKFGKKAKTVSHAKIFFTKD</sequence>
<dbReference type="AlphaFoldDB" id="A0AA38IRP1"/>
<keyword evidence="5" id="KW-0479">Metal-binding</keyword>
<evidence type="ECO:0000256" key="10">
    <source>
        <dbReference type="SAM" id="MobiDB-lite"/>
    </source>
</evidence>
<dbReference type="GO" id="GO:0006508">
    <property type="term" value="P:proteolysis"/>
    <property type="evidence" value="ECO:0007669"/>
    <property type="project" value="UniProtKB-KW"/>
</dbReference>
<dbReference type="Gene3D" id="2.60.40.3120">
    <property type="match status" value="1"/>
</dbReference>
<name>A0AA38IRP1_9CUCU</name>
<evidence type="ECO:0000313" key="12">
    <source>
        <dbReference type="EMBL" id="KAJ3658259.1"/>
    </source>
</evidence>
<evidence type="ECO:0000256" key="1">
    <source>
        <dbReference type="ARBA" id="ARBA00001947"/>
    </source>
</evidence>
<dbReference type="GO" id="GO:0004181">
    <property type="term" value="F:metallocarboxypeptidase activity"/>
    <property type="evidence" value="ECO:0007669"/>
    <property type="project" value="InterPro"/>
</dbReference>
<proteinExistence type="inferred from homology"/>
<feature type="domain" description="Peptidase M14" evidence="11">
    <location>
        <begin position="289"/>
        <end position="559"/>
    </location>
</feature>
<keyword evidence="8" id="KW-0482">Metalloprotease</keyword>